<sequence length="209" mass="23578">MEYPCVVCASEVRPRQHAIQCANCERWQHRKCNTGISYKDYRSMVKGELHMHWICITCSEVEDLLETEEGGVLEEVGSIPDISTRPALPEEYEESILPDDIIDEVPVDRAITATEGDDAACLNTVNIARSLNRLRQGDRPDEPDNLNFELDDNYIPKEFLQKDIAITGGRHLIFATSEQLALLKNARTCPLPVVPRWPVTTAVWRAAST</sequence>
<dbReference type="InterPro" id="IPR013083">
    <property type="entry name" value="Znf_RING/FYVE/PHD"/>
</dbReference>
<keyword evidence="2" id="KW-0863">Zinc-finger</keyword>
<dbReference type="Proteomes" id="UP001487740">
    <property type="component" value="Unassembled WGS sequence"/>
</dbReference>
<dbReference type="InterPro" id="IPR011011">
    <property type="entry name" value="Znf_FYVE_PHD"/>
</dbReference>
<protein>
    <recommendedName>
        <fullName evidence="6">PHD-type domain-containing protein</fullName>
    </recommendedName>
</protein>
<feature type="non-terminal residue" evidence="4">
    <location>
        <position position="209"/>
    </location>
</feature>
<evidence type="ECO:0000313" key="5">
    <source>
        <dbReference type="Proteomes" id="UP001487740"/>
    </source>
</evidence>
<gene>
    <name evidence="4" type="ORF">O3P69_002129</name>
</gene>
<proteinExistence type="predicted"/>
<keyword evidence="5" id="KW-1185">Reference proteome</keyword>
<dbReference type="PROSITE" id="PS01359">
    <property type="entry name" value="ZF_PHD_1"/>
    <property type="match status" value="1"/>
</dbReference>
<dbReference type="AlphaFoldDB" id="A0AAW0V5B2"/>
<evidence type="ECO:0008006" key="6">
    <source>
        <dbReference type="Google" id="ProtNLM"/>
    </source>
</evidence>
<name>A0AAW0V5B2_SCYPA</name>
<accession>A0AAW0V5B2</accession>
<evidence type="ECO:0000256" key="2">
    <source>
        <dbReference type="ARBA" id="ARBA00022771"/>
    </source>
</evidence>
<reference evidence="4 5" key="1">
    <citation type="submission" date="2023-03" db="EMBL/GenBank/DDBJ databases">
        <title>High-quality genome of Scylla paramamosain provides insights in environmental adaptation.</title>
        <authorList>
            <person name="Zhang L."/>
        </authorList>
    </citation>
    <scope>NUCLEOTIDE SEQUENCE [LARGE SCALE GENOMIC DNA]</scope>
    <source>
        <strain evidence="4">LZ_2023a</strain>
        <tissue evidence="4">Muscle</tissue>
    </source>
</reference>
<dbReference type="InterPro" id="IPR019786">
    <property type="entry name" value="Zinc_finger_PHD-type_CS"/>
</dbReference>
<dbReference type="SUPFAM" id="SSF57903">
    <property type="entry name" value="FYVE/PHD zinc finger"/>
    <property type="match status" value="1"/>
</dbReference>
<dbReference type="PANTHER" id="PTHR20956:SF12">
    <property type="entry name" value="FLYWCH-TYPE DOMAIN-CONTAINING PROTEIN"/>
    <property type="match status" value="1"/>
</dbReference>
<keyword evidence="3" id="KW-0862">Zinc</keyword>
<dbReference type="Gene3D" id="3.30.40.10">
    <property type="entry name" value="Zinc/RING finger domain, C3HC4 (zinc finger)"/>
    <property type="match status" value="1"/>
</dbReference>
<evidence type="ECO:0000256" key="3">
    <source>
        <dbReference type="ARBA" id="ARBA00022833"/>
    </source>
</evidence>
<dbReference type="EMBL" id="JARAKH010000001">
    <property type="protein sequence ID" value="KAK8407380.1"/>
    <property type="molecule type" value="Genomic_DNA"/>
</dbReference>
<dbReference type="PANTHER" id="PTHR20956">
    <property type="entry name" value="HEH2P"/>
    <property type="match status" value="1"/>
</dbReference>
<comment type="caution">
    <text evidence="4">The sequence shown here is derived from an EMBL/GenBank/DDBJ whole genome shotgun (WGS) entry which is preliminary data.</text>
</comment>
<organism evidence="4 5">
    <name type="scientific">Scylla paramamosain</name>
    <name type="common">Mud crab</name>
    <dbReference type="NCBI Taxonomy" id="85552"/>
    <lineage>
        <taxon>Eukaryota</taxon>
        <taxon>Metazoa</taxon>
        <taxon>Ecdysozoa</taxon>
        <taxon>Arthropoda</taxon>
        <taxon>Crustacea</taxon>
        <taxon>Multicrustacea</taxon>
        <taxon>Malacostraca</taxon>
        <taxon>Eumalacostraca</taxon>
        <taxon>Eucarida</taxon>
        <taxon>Decapoda</taxon>
        <taxon>Pleocyemata</taxon>
        <taxon>Brachyura</taxon>
        <taxon>Eubrachyura</taxon>
        <taxon>Portunoidea</taxon>
        <taxon>Portunidae</taxon>
        <taxon>Portuninae</taxon>
        <taxon>Scylla</taxon>
    </lineage>
</organism>
<evidence type="ECO:0000313" key="4">
    <source>
        <dbReference type="EMBL" id="KAK8407380.1"/>
    </source>
</evidence>
<evidence type="ECO:0000256" key="1">
    <source>
        <dbReference type="ARBA" id="ARBA00022723"/>
    </source>
</evidence>
<dbReference type="GO" id="GO:0008270">
    <property type="term" value="F:zinc ion binding"/>
    <property type="evidence" value="ECO:0007669"/>
    <property type="project" value="UniProtKB-KW"/>
</dbReference>
<keyword evidence="1" id="KW-0479">Metal-binding</keyword>